<dbReference type="Gene3D" id="3.80.10.10">
    <property type="entry name" value="Ribonuclease Inhibitor"/>
    <property type="match status" value="2"/>
</dbReference>
<feature type="region of interest" description="Disordered" evidence="1">
    <location>
        <begin position="660"/>
        <end position="680"/>
    </location>
</feature>
<dbReference type="InterPro" id="IPR032675">
    <property type="entry name" value="LRR_dom_sf"/>
</dbReference>
<organism evidence="2 3">
    <name type="scientific">Plasmodium ovale wallikeri</name>
    <dbReference type="NCBI Taxonomy" id="864142"/>
    <lineage>
        <taxon>Eukaryota</taxon>
        <taxon>Sar</taxon>
        <taxon>Alveolata</taxon>
        <taxon>Apicomplexa</taxon>
        <taxon>Aconoidasida</taxon>
        <taxon>Haemosporida</taxon>
        <taxon>Plasmodiidae</taxon>
        <taxon>Plasmodium</taxon>
        <taxon>Plasmodium (Plasmodium)</taxon>
    </lineage>
</organism>
<sequence>MDRSAHAAKGRLSNLNELFLSTTDHVDVKSSSEKRKFIDSNGVVVPNEHTKGFHKNWDNYVHKFDNIQKKEKEKNELKLVSSESKITSIIDPSYIREKNFGNYDKYVNVSFVNHLTNKPKDETFSRQRDHSGRKYDSTYKNTNRRNNYEYISATNEYYIATNVEEKMTNTGITTENFFADNNMLQYDGQKNERKITQMNMKKWSDKSRYLYFVEKEKDEHKKKGKFKNINLKDSIILDKYEKKVYKYDPSSDKIKTENLILDVLNNNFDHDMEPVENEIPKGEFKLDQKEYVANLTQEGQGKIRKTKKEELNIIKKENYKNNKSCILDYLHYDNFFHDENITFSEKSTSDDFEHSLRKKGSSSMYALADEEKFDIKKNVNKLLHKVRKDLNVIDFTNFIPDQFNMNILLSENQKNNEYESSSDENGNMESVLKINRIESNKKKMKEEMKLLKKYSYIDHLYSPGYCTRITQDLRERFSKRRINIYDLRKKKIYDKMREDHMEEEKLKREEENLRKFRLENLPLPEGSFNIDEYEVSQNEEDPLEKNVYEDMLDVEDNTLKEDVENEETYNTDSSISFDEIDRRSVNNLKKKYKIMKKSDNVSPEDLKRLKFYLCRKLNKKKYILKSMKSDQDAKRKKDNIKKVMKYSKYAGYNLLAKIHPEAERDREDGEETDELEEDLFDANEKDTDELNISEYTYSSLTISSYESIDVRSVYYNDNAYEKIFYQNDPKINVTYLYDEVDFFLIHNDKKTEKGKLFMEILLYDIKFYKSDKPVEEDALVYSFEIDEKCIAKMEKMENDVGEIILSINSKDKEIIDCCLLGSMNRISVIFKNITKRILLVKYVKYLNSVYGAVIDNAVSFFLYERSILDLKNVCYDKNADSIICSYSKSLKSINILNLSNRKMSIEDLLEFFTISNIKQCNIINLTKNPLFLDILFSKIKKDIDNIIKFFKNIKLKELILDFIHLSNSSGEYFISNLILNTNISFLSLIKCELEKDNITNIINYIKEEKKNLTYSIDYLNVEFNNLTYYDIVPLIKTLHEVNTKFKKLYICGNLIQTDIFDISFEFKRYKSSIEMQKYVNPIPNIFQFNNIYQVKNYFPCNLRGTGELIENDVSTNVIFELYFCYLFIVNPEEKLFTIRNISIIKKEKTLTLLIEAFYNRKEVIIHLNLFKSNLILLFQNIVKKSFLGEMYYNEQIGSNRDVNESVLNYFIIRSENEINFYHYNVTNEEIHYVLNLCSKGVVKNLNLGHCYLTNEDIAYFNSVKDSPYAIKVYKFSLSNNLINPNLQMDELIAFLSNFTIFFKINLSDLHIGTNPSMYELFFYLLNNTKCKIVIMDNCKLGNSFLFSVNKNIKNLNKNTYLNLLSLQYNTFNDKKGIIKFLNNIITTCKSIEKIRIYSNYLSEDDAKVIINHALKRDVISFHYTYDLSTYIPSSKRKVSKLTKNKINRNIDYNPELSEHERKIIEEFFQQQQNKEDTGEKKKDFLLKGRYNLNVLKTREIKHTSMR</sequence>
<dbReference type="EMBL" id="FLRE01000166">
    <property type="protein sequence ID" value="SBT43309.1"/>
    <property type="molecule type" value="Genomic_DNA"/>
</dbReference>
<gene>
    <name evidence="2" type="ORF">POVWA2_045630</name>
</gene>
<name>A0A1A8ZH02_PLAOA</name>
<protein>
    <recommendedName>
        <fullName evidence="4">Leucine-rich repeat protein</fullName>
    </recommendedName>
</protein>
<evidence type="ECO:0000256" key="1">
    <source>
        <dbReference type="SAM" id="MobiDB-lite"/>
    </source>
</evidence>
<dbReference type="Proteomes" id="UP000078550">
    <property type="component" value="Unassembled WGS sequence"/>
</dbReference>
<evidence type="ECO:0000313" key="2">
    <source>
        <dbReference type="EMBL" id="SBT43309.1"/>
    </source>
</evidence>
<feature type="compositionally biased region" description="Acidic residues" evidence="1">
    <location>
        <begin position="668"/>
        <end position="680"/>
    </location>
</feature>
<dbReference type="SUPFAM" id="SSF52047">
    <property type="entry name" value="RNI-like"/>
    <property type="match status" value="2"/>
</dbReference>
<evidence type="ECO:0008006" key="4">
    <source>
        <dbReference type="Google" id="ProtNLM"/>
    </source>
</evidence>
<accession>A0A1A8ZH02</accession>
<evidence type="ECO:0000313" key="3">
    <source>
        <dbReference type="Proteomes" id="UP000078550"/>
    </source>
</evidence>
<reference evidence="3" key="1">
    <citation type="submission" date="2016-05" db="EMBL/GenBank/DDBJ databases">
        <authorList>
            <person name="Naeem Raeece"/>
        </authorList>
    </citation>
    <scope>NUCLEOTIDE SEQUENCE [LARGE SCALE GENOMIC DNA]</scope>
</reference>
<proteinExistence type="predicted"/>